<evidence type="ECO:0000313" key="1">
    <source>
        <dbReference type="EMBL" id="EDV99479.1"/>
    </source>
</evidence>
<accession>B4JP54</accession>
<protein>
    <submittedName>
        <fullName evidence="1">GH13005</fullName>
    </submittedName>
</protein>
<sequence length="67" mass="6958">MNRVRLVTAAVSGGPWHFKVTTTLAGSDCDCDVDNSLSLLGCKCSLTAKAVNEFDNGAVDGTTTAHN</sequence>
<dbReference type="HOGENOM" id="CLU_2815127_0_0_1"/>
<dbReference type="OrthoDB" id="10267058at2759"/>
<name>B4JP54_DROGR</name>
<dbReference type="Proteomes" id="UP000001070">
    <property type="component" value="Unassembled WGS sequence"/>
</dbReference>
<dbReference type="AlphaFoldDB" id="B4JP54"/>
<dbReference type="InParanoid" id="B4JP54"/>
<reference evidence="1 2" key="1">
    <citation type="journal article" date="2007" name="Nature">
        <title>Evolution of genes and genomes on the Drosophila phylogeny.</title>
        <authorList>
            <consortium name="Drosophila 12 Genomes Consortium"/>
            <person name="Clark A.G."/>
            <person name="Eisen M.B."/>
            <person name="Smith D.R."/>
            <person name="Bergman C.M."/>
            <person name="Oliver B."/>
            <person name="Markow T.A."/>
            <person name="Kaufman T.C."/>
            <person name="Kellis M."/>
            <person name="Gelbart W."/>
            <person name="Iyer V.N."/>
            <person name="Pollard D.A."/>
            <person name="Sackton T.B."/>
            <person name="Larracuente A.M."/>
            <person name="Singh N.D."/>
            <person name="Abad J.P."/>
            <person name="Abt D.N."/>
            <person name="Adryan B."/>
            <person name="Aguade M."/>
            <person name="Akashi H."/>
            <person name="Anderson W.W."/>
            <person name="Aquadro C.F."/>
            <person name="Ardell D.H."/>
            <person name="Arguello R."/>
            <person name="Artieri C.G."/>
            <person name="Barbash D.A."/>
            <person name="Barker D."/>
            <person name="Barsanti P."/>
            <person name="Batterham P."/>
            <person name="Batzoglou S."/>
            <person name="Begun D."/>
            <person name="Bhutkar A."/>
            <person name="Blanco E."/>
            <person name="Bosak S.A."/>
            <person name="Bradley R.K."/>
            <person name="Brand A.D."/>
            <person name="Brent M.R."/>
            <person name="Brooks A.N."/>
            <person name="Brown R.H."/>
            <person name="Butlin R.K."/>
            <person name="Caggese C."/>
            <person name="Calvi B.R."/>
            <person name="Bernardo de Carvalho A."/>
            <person name="Caspi A."/>
            <person name="Castrezana S."/>
            <person name="Celniker S.E."/>
            <person name="Chang J.L."/>
            <person name="Chapple C."/>
            <person name="Chatterji S."/>
            <person name="Chinwalla A."/>
            <person name="Civetta A."/>
            <person name="Clifton S.W."/>
            <person name="Comeron J.M."/>
            <person name="Costello J.C."/>
            <person name="Coyne J.A."/>
            <person name="Daub J."/>
            <person name="David R.G."/>
            <person name="Delcher A.L."/>
            <person name="Delehaunty K."/>
            <person name="Do C.B."/>
            <person name="Ebling H."/>
            <person name="Edwards K."/>
            <person name="Eickbush T."/>
            <person name="Evans J.D."/>
            <person name="Filipski A."/>
            <person name="Findeiss S."/>
            <person name="Freyhult E."/>
            <person name="Fulton L."/>
            <person name="Fulton R."/>
            <person name="Garcia A.C."/>
            <person name="Gardiner A."/>
            <person name="Garfield D.A."/>
            <person name="Garvin B.E."/>
            <person name="Gibson G."/>
            <person name="Gilbert D."/>
            <person name="Gnerre S."/>
            <person name="Godfrey J."/>
            <person name="Good R."/>
            <person name="Gotea V."/>
            <person name="Gravely B."/>
            <person name="Greenberg A.J."/>
            <person name="Griffiths-Jones S."/>
            <person name="Gross S."/>
            <person name="Guigo R."/>
            <person name="Gustafson E.A."/>
            <person name="Haerty W."/>
            <person name="Hahn M.W."/>
            <person name="Halligan D.L."/>
            <person name="Halpern A.L."/>
            <person name="Halter G.M."/>
            <person name="Han M.V."/>
            <person name="Heger A."/>
            <person name="Hillier L."/>
            <person name="Hinrichs A.S."/>
            <person name="Holmes I."/>
            <person name="Hoskins R.A."/>
            <person name="Hubisz M.J."/>
            <person name="Hultmark D."/>
            <person name="Huntley M.A."/>
            <person name="Jaffe D.B."/>
            <person name="Jagadeeshan S."/>
            <person name="Jeck W.R."/>
            <person name="Johnson J."/>
            <person name="Jones C.D."/>
            <person name="Jordan W.C."/>
            <person name="Karpen G.H."/>
            <person name="Kataoka E."/>
            <person name="Keightley P.D."/>
            <person name="Kheradpour P."/>
            <person name="Kirkness E.F."/>
            <person name="Koerich L.B."/>
            <person name="Kristiansen K."/>
            <person name="Kudrna D."/>
            <person name="Kulathinal R.J."/>
            <person name="Kumar S."/>
            <person name="Kwok R."/>
            <person name="Lander E."/>
            <person name="Langley C.H."/>
            <person name="Lapoint R."/>
            <person name="Lazzaro B.P."/>
            <person name="Lee S.J."/>
            <person name="Levesque L."/>
            <person name="Li R."/>
            <person name="Lin C.F."/>
            <person name="Lin M.F."/>
            <person name="Lindblad-Toh K."/>
            <person name="Llopart A."/>
            <person name="Long M."/>
            <person name="Low L."/>
            <person name="Lozovsky E."/>
            <person name="Lu J."/>
            <person name="Luo M."/>
            <person name="Machado C.A."/>
            <person name="Makalowski W."/>
            <person name="Marzo M."/>
            <person name="Matsuda M."/>
            <person name="Matzkin L."/>
            <person name="McAllister B."/>
            <person name="McBride C.S."/>
            <person name="McKernan B."/>
            <person name="McKernan K."/>
            <person name="Mendez-Lago M."/>
            <person name="Minx P."/>
            <person name="Mollenhauer M.U."/>
            <person name="Montooth K."/>
            <person name="Mount S.M."/>
            <person name="Mu X."/>
            <person name="Myers E."/>
            <person name="Negre B."/>
            <person name="Newfeld S."/>
            <person name="Nielsen R."/>
            <person name="Noor M.A."/>
            <person name="O'Grady P."/>
            <person name="Pachter L."/>
            <person name="Papaceit M."/>
            <person name="Parisi M.J."/>
            <person name="Parisi M."/>
            <person name="Parts L."/>
            <person name="Pedersen J.S."/>
            <person name="Pesole G."/>
            <person name="Phillippy A.M."/>
            <person name="Ponting C.P."/>
            <person name="Pop M."/>
            <person name="Porcelli D."/>
            <person name="Powell J.R."/>
            <person name="Prohaska S."/>
            <person name="Pruitt K."/>
            <person name="Puig M."/>
            <person name="Quesneville H."/>
            <person name="Ram K.R."/>
            <person name="Rand D."/>
            <person name="Rasmussen M.D."/>
            <person name="Reed L.K."/>
            <person name="Reenan R."/>
            <person name="Reily A."/>
            <person name="Remington K.A."/>
            <person name="Rieger T.T."/>
            <person name="Ritchie M.G."/>
            <person name="Robin C."/>
            <person name="Rogers Y.H."/>
            <person name="Rohde C."/>
            <person name="Rozas J."/>
            <person name="Rubenfield M.J."/>
            <person name="Ruiz A."/>
            <person name="Russo S."/>
            <person name="Salzberg S.L."/>
            <person name="Sanchez-Gracia A."/>
            <person name="Saranga D.J."/>
            <person name="Sato H."/>
            <person name="Schaeffer S.W."/>
            <person name="Schatz M.C."/>
            <person name="Schlenke T."/>
            <person name="Schwartz R."/>
            <person name="Segarra C."/>
            <person name="Singh R.S."/>
            <person name="Sirot L."/>
            <person name="Sirota M."/>
            <person name="Sisneros N.B."/>
            <person name="Smith C.D."/>
            <person name="Smith T.F."/>
            <person name="Spieth J."/>
            <person name="Stage D.E."/>
            <person name="Stark A."/>
            <person name="Stephan W."/>
            <person name="Strausberg R.L."/>
            <person name="Strempel S."/>
            <person name="Sturgill D."/>
            <person name="Sutton G."/>
            <person name="Sutton G.G."/>
            <person name="Tao W."/>
            <person name="Teichmann S."/>
            <person name="Tobari Y.N."/>
            <person name="Tomimura Y."/>
            <person name="Tsolas J.M."/>
            <person name="Valente V.L."/>
            <person name="Venter E."/>
            <person name="Venter J.C."/>
            <person name="Vicario S."/>
            <person name="Vieira F.G."/>
            <person name="Vilella A.J."/>
            <person name="Villasante A."/>
            <person name="Walenz B."/>
            <person name="Wang J."/>
            <person name="Wasserman M."/>
            <person name="Watts T."/>
            <person name="Wilson D."/>
            <person name="Wilson R.K."/>
            <person name="Wing R.A."/>
            <person name="Wolfner M.F."/>
            <person name="Wong A."/>
            <person name="Wong G.K."/>
            <person name="Wu C.I."/>
            <person name="Wu G."/>
            <person name="Yamamoto D."/>
            <person name="Yang H.P."/>
            <person name="Yang S.P."/>
            <person name="Yorke J.A."/>
            <person name="Yoshida K."/>
            <person name="Zdobnov E."/>
            <person name="Zhang P."/>
            <person name="Zhang Y."/>
            <person name="Zimin A.V."/>
            <person name="Baldwin J."/>
            <person name="Abdouelleil A."/>
            <person name="Abdulkadir J."/>
            <person name="Abebe A."/>
            <person name="Abera B."/>
            <person name="Abreu J."/>
            <person name="Acer S.C."/>
            <person name="Aftuck L."/>
            <person name="Alexander A."/>
            <person name="An P."/>
            <person name="Anderson E."/>
            <person name="Anderson S."/>
            <person name="Arachi H."/>
            <person name="Azer M."/>
            <person name="Bachantsang P."/>
            <person name="Barry A."/>
            <person name="Bayul T."/>
            <person name="Berlin A."/>
            <person name="Bessette D."/>
            <person name="Bloom T."/>
            <person name="Blye J."/>
            <person name="Boguslavskiy L."/>
            <person name="Bonnet C."/>
            <person name="Boukhgalter B."/>
            <person name="Bourzgui I."/>
            <person name="Brown A."/>
            <person name="Cahill P."/>
            <person name="Channer S."/>
            <person name="Cheshatsang Y."/>
            <person name="Chuda L."/>
            <person name="Citroen M."/>
            <person name="Collymore A."/>
            <person name="Cooke P."/>
            <person name="Costello M."/>
            <person name="D'Aco K."/>
            <person name="Daza R."/>
            <person name="De Haan G."/>
            <person name="DeGray S."/>
            <person name="DeMaso C."/>
            <person name="Dhargay N."/>
            <person name="Dooley K."/>
            <person name="Dooley E."/>
            <person name="Doricent M."/>
            <person name="Dorje P."/>
            <person name="Dorjee K."/>
            <person name="Dupes A."/>
            <person name="Elong R."/>
            <person name="Falk J."/>
            <person name="Farina A."/>
            <person name="Faro S."/>
            <person name="Ferguson D."/>
            <person name="Fisher S."/>
            <person name="Foley C.D."/>
            <person name="Franke A."/>
            <person name="Friedrich D."/>
            <person name="Gadbois L."/>
            <person name="Gearin G."/>
            <person name="Gearin C.R."/>
            <person name="Giannoukos G."/>
            <person name="Goode T."/>
            <person name="Graham J."/>
            <person name="Grandbois E."/>
            <person name="Grewal S."/>
            <person name="Gyaltsen K."/>
            <person name="Hafez N."/>
            <person name="Hagos B."/>
            <person name="Hall J."/>
            <person name="Henson C."/>
            <person name="Hollinger A."/>
            <person name="Honan T."/>
            <person name="Huard M.D."/>
            <person name="Hughes L."/>
            <person name="Hurhula B."/>
            <person name="Husby M.E."/>
            <person name="Kamat A."/>
            <person name="Kanga B."/>
            <person name="Kashin S."/>
            <person name="Khazanovich D."/>
            <person name="Kisner P."/>
            <person name="Lance K."/>
            <person name="Lara M."/>
            <person name="Lee W."/>
            <person name="Lennon N."/>
            <person name="Letendre F."/>
            <person name="LeVine R."/>
            <person name="Lipovsky A."/>
            <person name="Liu X."/>
            <person name="Liu J."/>
            <person name="Liu S."/>
            <person name="Lokyitsang T."/>
            <person name="Lokyitsang Y."/>
            <person name="Lubonja R."/>
            <person name="Lui A."/>
            <person name="MacDonald P."/>
            <person name="Magnisalis V."/>
            <person name="Maru K."/>
            <person name="Matthews C."/>
            <person name="McCusker W."/>
            <person name="McDonough S."/>
            <person name="Mehta T."/>
            <person name="Meldrim J."/>
            <person name="Meneus L."/>
            <person name="Mihai O."/>
            <person name="Mihalev A."/>
            <person name="Mihova T."/>
            <person name="Mittelman R."/>
            <person name="Mlenga V."/>
            <person name="Montmayeur A."/>
            <person name="Mulrain L."/>
            <person name="Navidi A."/>
            <person name="Naylor J."/>
            <person name="Negash T."/>
            <person name="Nguyen T."/>
            <person name="Nguyen N."/>
            <person name="Nicol R."/>
            <person name="Norbu C."/>
            <person name="Norbu N."/>
            <person name="Novod N."/>
            <person name="O'Neill B."/>
            <person name="Osman S."/>
            <person name="Markiewicz E."/>
            <person name="Oyono O.L."/>
            <person name="Patti C."/>
            <person name="Phunkhang P."/>
            <person name="Pierre F."/>
            <person name="Priest M."/>
            <person name="Raghuraman S."/>
            <person name="Rege F."/>
            <person name="Reyes R."/>
            <person name="Rise C."/>
            <person name="Rogov P."/>
            <person name="Ross K."/>
            <person name="Ryan E."/>
            <person name="Settipalli S."/>
            <person name="Shea T."/>
            <person name="Sherpa N."/>
            <person name="Shi L."/>
            <person name="Shih D."/>
            <person name="Sparrow T."/>
            <person name="Spaulding J."/>
            <person name="Stalker J."/>
            <person name="Stange-Thomann N."/>
            <person name="Stavropoulos S."/>
            <person name="Stone C."/>
            <person name="Strader C."/>
            <person name="Tesfaye S."/>
            <person name="Thomson T."/>
            <person name="Thoulutsang Y."/>
            <person name="Thoulutsang D."/>
            <person name="Topham K."/>
            <person name="Topping I."/>
            <person name="Tsamla T."/>
            <person name="Vassiliev H."/>
            <person name="Vo A."/>
            <person name="Wangchuk T."/>
            <person name="Wangdi T."/>
            <person name="Weiand M."/>
            <person name="Wilkinson J."/>
            <person name="Wilson A."/>
            <person name="Yadav S."/>
            <person name="Young G."/>
            <person name="Yu Q."/>
            <person name="Zembek L."/>
            <person name="Zhong D."/>
            <person name="Zimmer A."/>
            <person name="Zwirko Z."/>
            <person name="Jaffe D.B."/>
            <person name="Alvarez P."/>
            <person name="Brockman W."/>
            <person name="Butler J."/>
            <person name="Chin C."/>
            <person name="Gnerre S."/>
            <person name="Grabherr M."/>
            <person name="Kleber M."/>
            <person name="Mauceli E."/>
            <person name="MacCallum I."/>
        </authorList>
    </citation>
    <scope>NUCLEOTIDE SEQUENCE [LARGE SCALE GENOMIC DNA]</scope>
    <source>
        <strain evidence="2">Tucson 15287-2541.00</strain>
    </source>
</reference>
<gene>
    <name evidence="1" type="primary">Dgri\GH13005</name>
    <name evidence="1" type="ORF">Dgri_GH13005</name>
</gene>
<evidence type="ECO:0000313" key="2">
    <source>
        <dbReference type="Proteomes" id="UP000001070"/>
    </source>
</evidence>
<proteinExistence type="predicted"/>
<keyword evidence="2" id="KW-1185">Reference proteome</keyword>
<dbReference type="EMBL" id="CH916372">
    <property type="protein sequence ID" value="EDV99479.1"/>
    <property type="molecule type" value="Genomic_DNA"/>
</dbReference>
<organism evidence="2">
    <name type="scientific">Drosophila grimshawi</name>
    <name type="common">Hawaiian fruit fly</name>
    <name type="synonym">Idiomyia grimshawi</name>
    <dbReference type="NCBI Taxonomy" id="7222"/>
    <lineage>
        <taxon>Eukaryota</taxon>
        <taxon>Metazoa</taxon>
        <taxon>Ecdysozoa</taxon>
        <taxon>Arthropoda</taxon>
        <taxon>Hexapoda</taxon>
        <taxon>Insecta</taxon>
        <taxon>Pterygota</taxon>
        <taxon>Neoptera</taxon>
        <taxon>Endopterygota</taxon>
        <taxon>Diptera</taxon>
        <taxon>Brachycera</taxon>
        <taxon>Muscomorpha</taxon>
        <taxon>Ephydroidea</taxon>
        <taxon>Drosophilidae</taxon>
        <taxon>Drosophila</taxon>
        <taxon>Hawaiian Drosophila</taxon>
    </lineage>
</organism>